<dbReference type="NCBIfam" id="TIGR00176">
    <property type="entry name" value="mobB"/>
    <property type="match status" value="1"/>
</dbReference>
<evidence type="ECO:0000313" key="7">
    <source>
        <dbReference type="Proteomes" id="UP000070184"/>
    </source>
</evidence>
<dbReference type="PANTHER" id="PTHR40072:SF1">
    <property type="entry name" value="MOLYBDOPTERIN-GUANINE DINUCLEOTIDE BIOSYNTHESIS ADAPTER PROTEIN"/>
    <property type="match status" value="1"/>
</dbReference>
<keyword evidence="4" id="KW-0411">Iron-sulfur</keyword>
<dbReference type="Gene3D" id="3.40.50.300">
    <property type="entry name" value="P-loop containing nucleotide triphosphate hydrolases"/>
    <property type="match status" value="1"/>
</dbReference>
<accession>A0A133U6P3</accession>
<keyword evidence="7" id="KW-1185">Reference proteome</keyword>
<evidence type="ECO:0000313" key="6">
    <source>
        <dbReference type="EMBL" id="KXA89851.1"/>
    </source>
</evidence>
<dbReference type="Proteomes" id="UP000070184">
    <property type="component" value="Unassembled WGS sequence"/>
</dbReference>
<dbReference type="PROSITE" id="PS51656">
    <property type="entry name" value="4FE4S"/>
    <property type="match status" value="1"/>
</dbReference>
<dbReference type="AlphaFoldDB" id="A0A133U6P3"/>
<evidence type="ECO:0000259" key="5">
    <source>
        <dbReference type="PROSITE" id="PS51656"/>
    </source>
</evidence>
<name>A0A133U6P3_9EURY</name>
<sequence>MIRTIGIAGYKKSGKTKMVEKIVEKLKKQDYRVGTVKHVPQEGFTLDQPNTDSWRHAQAGADEIVSISPDEVATIEKRSNAELGEVLLGLENLDFVIIEGFRESEIVPKIMVACDIEEASKLDDEFTVGFVGSGVEDKPVFTDDDVDSIVNLIKEKAISPVDNLDCGECGYDSCRDFILATIEGDAPVDGCLALGGSVSLHIDGKRVPLKSFVKDFIANSVSGMISSLKRSEGKKIVLEVNRDEG</sequence>
<gene>
    <name evidence="6" type="ORF">AKJ61_01990</name>
</gene>
<dbReference type="EMBL" id="LHXK01000020">
    <property type="protein sequence ID" value="KXA89851.1"/>
    <property type="molecule type" value="Genomic_DNA"/>
</dbReference>
<evidence type="ECO:0000256" key="3">
    <source>
        <dbReference type="ARBA" id="ARBA00023004"/>
    </source>
</evidence>
<organism evidence="6 7">
    <name type="scientific">candidate division MSBL1 archaeon SCGC-AAA259B11</name>
    <dbReference type="NCBI Taxonomy" id="1698260"/>
    <lineage>
        <taxon>Archaea</taxon>
        <taxon>Methanobacteriati</taxon>
        <taxon>Methanobacteriota</taxon>
        <taxon>candidate division MSBL1</taxon>
    </lineage>
</organism>
<dbReference type="GO" id="GO:0051539">
    <property type="term" value="F:4 iron, 4 sulfur cluster binding"/>
    <property type="evidence" value="ECO:0007669"/>
    <property type="project" value="UniProtKB-KW"/>
</dbReference>
<dbReference type="SUPFAM" id="SSF52540">
    <property type="entry name" value="P-loop containing nucleoside triphosphate hydrolases"/>
    <property type="match status" value="1"/>
</dbReference>
<dbReference type="GO" id="GO:0046872">
    <property type="term" value="F:metal ion binding"/>
    <property type="evidence" value="ECO:0007669"/>
    <property type="project" value="UniProtKB-KW"/>
</dbReference>
<evidence type="ECO:0000256" key="2">
    <source>
        <dbReference type="ARBA" id="ARBA00022723"/>
    </source>
</evidence>
<keyword evidence="2" id="KW-0479">Metal-binding</keyword>
<dbReference type="Pfam" id="PF04060">
    <property type="entry name" value="FeS"/>
    <property type="match status" value="1"/>
</dbReference>
<proteinExistence type="predicted"/>
<comment type="caution">
    <text evidence="6">The sequence shown here is derived from an EMBL/GenBank/DDBJ whole genome shotgun (WGS) entry which is preliminary data.</text>
</comment>
<feature type="domain" description="4Fe-4S" evidence="5">
    <location>
        <begin position="145"/>
        <end position="208"/>
    </location>
</feature>
<evidence type="ECO:0000256" key="1">
    <source>
        <dbReference type="ARBA" id="ARBA00022485"/>
    </source>
</evidence>
<dbReference type="GO" id="GO:0005525">
    <property type="term" value="F:GTP binding"/>
    <property type="evidence" value="ECO:0007669"/>
    <property type="project" value="InterPro"/>
</dbReference>
<dbReference type="InterPro" id="IPR052539">
    <property type="entry name" value="MGD_biosynthesis_adapter"/>
</dbReference>
<keyword evidence="1" id="KW-0004">4Fe-4S</keyword>
<dbReference type="InterPro" id="IPR027417">
    <property type="entry name" value="P-loop_NTPase"/>
</dbReference>
<dbReference type="InterPro" id="IPR004435">
    <property type="entry name" value="MobB_dom"/>
</dbReference>
<reference evidence="6 7" key="1">
    <citation type="journal article" date="2016" name="Sci. Rep.">
        <title>Metabolic traits of an uncultured archaeal lineage -MSBL1- from brine pools of the Red Sea.</title>
        <authorList>
            <person name="Mwirichia R."/>
            <person name="Alam I."/>
            <person name="Rashid M."/>
            <person name="Vinu M."/>
            <person name="Ba-Alawi W."/>
            <person name="Anthony Kamau A."/>
            <person name="Kamanda Ngugi D."/>
            <person name="Goker M."/>
            <person name="Klenk H.P."/>
            <person name="Bajic V."/>
            <person name="Stingl U."/>
        </authorList>
    </citation>
    <scope>NUCLEOTIDE SEQUENCE [LARGE SCALE GENOMIC DNA]</scope>
    <source>
        <strain evidence="6">SCGC-AAA259B11</strain>
    </source>
</reference>
<dbReference type="InterPro" id="IPR007202">
    <property type="entry name" value="4Fe-4S_dom"/>
</dbReference>
<dbReference type="Gene3D" id="1.10.15.40">
    <property type="entry name" value="Electron transport complex subunit B, putative Fe-S cluster"/>
    <property type="match status" value="1"/>
</dbReference>
<evidence type="ECO:0000256" key="4">
    <source>
        <dbReference type="ARBA" id="ARBA00023014"/>
    </source>
</evidence>
<dbReference type="PANTHER" id="PTHR40072">
    <property type="entry name" value="MOLYBDOPTERIN-GUANINE DINUCLEOTIDE BIOSYNTHESIS ADAPTER PROTEIN-RELATED"/>
    <property type="match status" value="1"/>
</dbReference>
<protein>
    <recommendedName>
        <fullName evidence="5">4Fe-4S domain-containing protein</fullName>
    </recommendedName>
</protein>
<dbReference type="Pfam" id="PF03205">
    <property type="entry name" value="MobB"/>
    <property type="match status" value="1"/>
</dbReference>
<dbReference type="GO" id="GO:0006777">
    <property type="term" value="P:Mo-molybdopterin cofactor biosynthetic process"/>
    <property type="evidence" value="ECO:0007669"/>
    <property type="project" value="InterPro"/>
</dbReference>
<keyword evidence="3" id="KW-0408">Iron</keyword>